<dbReference type="Pfam" id="PF01026">
    <property type="entry name" value="TatD_DNase"/>
    <property type="match status" value="1"/>
</dbReference>
<protein>
    <submittedName>
        <fullName evidence="3">TatD family hydrolase</fullName>
    </submittedName>
</protein>
<evidence type="ECO:0000256" key="1">
    <source>
        <dbReference type="ARBA" id="ARBA00009275"/>
    </source>
</evidence>
<dbReference type="EMBL" id="JAPFPW010000012">
    <property type="protein sequence ID" value="MCW7754550.1"/>
    <property type="molecule type" value="Genomic_DNA"/>
</dbReference>
<evidence type="ECO:0000256" key="2">
    <source>
        <dbReference type="ARBA" id="ARBA00022801"/>
    </source>
</evidence>
<dbReference type="Proteomes" id="UP001209681">
    <property type="component" value="Unassembled WGS sequence"/>
</dbReference>
<dbReference type="PANTHER" id="PTHR46124">
    <property type="entry name" value="D-AMINOACYL-TRNA DEACYLASE"/>
    <property type="match status" value="1"/>
</dbReference>
<dbReference type="InterPro" id="IPR032466">
    <property type="entry name" value="Metal_Hydrolase"/>
</dbReference>
<gene>
    <name evidence="3" type="ORF">OOT00_11195</name>
</gene>
<comment type="similarity">
    <text evidence="1">Belongs to the metallo-dependent hydrolases superfamily. TatD-type hydrolase family.</text>
</comment>
<dbReference type="SUPFAM" id="SSF51556">
    <property type="entry name" value="Metallo-dependent hydrolases"/>
    <property type="match status" value="1"/>
</dbReference>
<dbReference type="InterPro" id="IPR001130">
    <property type="entry name" value="TatD-like"/>
</dbReference>
<proteinExistence type="inferred from homology"/>
<dbReference type="GO" id="GO:0016787">
    <property type="term" value="F:hydrolase activity"/>
    <property type="evidence" value="ECO:0007669"/>
    <property type="project" value="UniProtKB-KW"/>
</dbReference>
<comment type="caution">
    <text evidence="3">The sequence shown here is derived from an EMBL/GenBank/DDBJ whole genome shotgun (WGS) entry which is preliminary data.</text>
</comment>
<keyword evidence="2 3" id="KW-0378">Hydrolase</keyword>
<organism evidence="3 4">
    <name type="scientific">Desulfobotulus pelophilus</name>
    <dbReference type="NCBI Taxonomy" id="2823377"/>
    <lineage>
        <taxon>Bacteria</taxon>
        <taxon>Pseudomonadati</taxon>
        <taxon>Thermodesulfobacteriota</taxon>
        <taxon>Desulfobacteria</taxon>
        <taxon>Desulfobacterales</taxon>
        <taxon>Desulfobacteraceae</taxon>
        <taxon>Desulfobotulus</taxon>
    </lineage>
</organism>
<dbReference type="CDD" id="cd01310">
    <property type="entry name" value="TatD_DNAse"/>
    <property type="match status" value="1"/>
</dbReference>
<dbReference type="RefSeq" id="WP_265425464.1">
    <property type="nucleotide sequence ID" value="NZ_JAPFPW010000012.1"/>
</dbReference>
<evidence type="ECO:0000313" key="3">
    <source>
        <dbReference type="EMBL" id="MCW7754550.1"/>
    </source>
</evidence>
<dbReference type="PROSITE" id="PS01090">
    <property type="entry name" value="TATD_2"/>
    <property type="match status" value="1"/>
</dbReference>
<sequence length="270" mass="29824">MEKNNQHFPLVDTHCHLQDVRMASELTLLLAEARSAGIGGFVCCGSGEEDWGRVRELAAVHHDVVAFLGVHPFYVQEQGAGWLDLLGNYLTFHPEFGVGEIGLDGLVSCGNMDEQEMVFTKQLRLARDLRRPVSLHCRKAWDRMLPILKKEGGLLHGGAFHAWSGSPELIREVEKLGAHVGFGASITRSANSKVRRSLLAVSPERLLIETDAPDIPPVFVKEGINRPAYLRHTFSAIAEILGVGEQPLQKQLYRNSLSFLSPLCRVGLTS</sequence>
<evidence type="ECO:0000313" key="4">
    <source>
        <dbReference type="Proteomes" id="UP001209681"/>
    </source>
</evidence>
<dbReference type="PROSITE" id="PS01091">
    <property type="entry name" value="TATD_3"/>
    <property type="match status" value="1"/>
</dbReference>
<dbReference type="InterPro" id="IPR018228">
    <property type="entry name" value="DNase_TatD-rel_CS"/>
</dbReference>
<dbReference type="PIRSF" id="PIRSF005902">
    <property type="entry name" value="DNase_TatD"/>
    <property type="match status" value="1"/>
</dbReference>
<reference evidence="3 4" key="1">
    <citation type="submission" date="2022-11" db="EMBL/GenBank/DDBJ databases">
        <title>Desulfobotulus tamanensis H1 sp. nov. - anaerobic, alkaliphilic, sulphate reducing bacterium isolated from terrestrial mud volcano.</title>
        <authorList>
            <person name="Frolova A."/>
            <person name="Merkel A.Y."/>
            <person name="Slobodkin A.I."/>
        </authorList>
    </citation>
    <scope>NUCLEOTIDE SEQUENCE [LARGE SCALE GENOMIC DNA]</scope>
    <source>
        <strain evidence="3 4">H1</strain>
    </source>
</reference>
<accession>A0ABT3NAR5</accession>
<dbReference type="Gene3D" id="3.20.20.140">
    <property type="entry name" value="Metal-dependent hydrolases"/>
    <property type="match status" value="1"/>
</dbReference>
<dbReference type="PANTHER" id="PTHR46124:SF3">
    <property type="entry name" value="HYDROLASE"/>
    <property type="match status" value="1"/>
</dbReference>
<keyword evidence="4" id="KW-1185">Reference proteome</keyword>
<name>A0ABT3NAR5_9BACT</name>